<feature type="compositionally biased region" description="Basic and acidic residues" evidence="1">
    <location>
        <begin position="252"/>
        <end position="264"/>
    </location>
</feature>
<dbReference type="AlphaFoldDB" id="A0A0M9WER6"/>
<protein>
    <recommendedName>
        <fullName evidence="2">Peptidase C14 caspase domain-containing protein</fullName>
    </recommendedName>
</protein>
<feature type="compositionally biased region" description="Polar residues" evidence="1">
    <location>
        <begin position="10"/>
        <end position="20"/>
    </location>
</feature>
<dbReference type="Pfam" id="PF00656">
    <property type="entry name" value="Peptidase_C14"/>
    <property type="match status" value="1"/>
</dbReference>
<evidence type="ECO:0000256" key="1">
    <source>
        <dbReference type="SAM" id="MobiDB-lite"/>
    </source>
</evidence>
<keyword evidence="4" id="KW-1185">Reference proteome</keyword>
<name>A0A0M9WER6_9EURO</name>
<comment type="caution">
    <text evidence="3">The sequence shown here is derived from an EMBL/GenBank/DDBJ whole genome shotgun (WGS) entry which is preliminary data.</text>
</comment>
<feature type="region of interest" description="Disordered" evidence="1">
    <location>
        <begin position="252"/>
        <end position="272"/>
    </location>
</feature>
<sequence length="405" mass="45923">MSTLKMVDSPKSSSPTGSIQTVPSSLPSTSFPSTARHVHQLPTLKEQLQKVAVARANYHVRKVAILVRWLNDNSNAEDDVTTMANLMEDFGIQHESYILRKTDMRPTWRLSKRIREIALECEEMEQHCLIVFYYAGHGEIIDGGLNFVSGMPGTRPVPWYKIKSDLFVDNPVPEKIDVLTILDCCYADAATRSGSQVSRTTQIIAACSAHQLANPRAQNTSFTQRIFRAVQKFKGIQTSLTTAALFQEIQREADQREEQQRERGIPTTPRPVMETLTGIQPIKLHFKDIIMSSSSSPSRIPRPNRKVRENNVLVKLTLQGHRHDYDIFKKAIEDLPDIMKVEVTDAYETTQSIFILLNMSWESWAMWTMVADLEFLAGNASTKDLKDFKIIMLRLMSEGKAKVSH</sequence>
<reference evidence="3 4" key="1">
    <citation type="submission" date="2015-08" db="EMBL/GenBank/DDBJ databases">
        <title>Genome sequencing of Penicillium nordicum.</title>
        <authorList>
            <person name="Nguyen H.D."/>
            <person name="Seifert K.A."/>
        </authorList>
    </citation>
    <scope>NUCLEOTIDE SEQUENCE [LARGE SCALE GENOMIC DNA]</scope>
    <source>
        <strain evidence="3 4">DAOMC 185683</strain>
    </source>
</reference>
<dbReference type="InterPro" id="IPR011600">
    <property type="entry name" value="Pept_C14_caspase"/>
</dbReference>
<dbReference type="Gene3D" id="3.40.50.1460">
    <property type="match status" value="1"/>
</dbReference>
<dbReference type="STRING" id="229535.A0A0M9WER6"/>
<evidence type="ECO:0000313" key="3">
    <source>
        <dbReference type="EMBL" id="KOS41843.1"/>
    </source>
</evidence>
<feature type="compositionally biased region" description="Low complexity" evidence="1">
    <location>
        <begin position="21"/>
        <end position="33"/>
    </location>
</feature>
<proteinExistence type="predicted"/>
<evidence type="ECO:0000313" key="4">
    <source>
        <dbReference type="Proteomes" id="UP000037696"/>
    </source>
</evidence>
<organism evidence="3 4">
    <name type="scientific">Penicillium nordicum</name>
    <dbReference type="NCBI Taxonomy" id="229535"/>
    <lineage>
        <taxon>Eukaryota</taxon>
        <taxon>Fungi</taxon>
        <taxon>Dikarya</taxon>
        <taxon>Ascomycota</taxon>
        <taxon>Pezizomycotina</taxon>
        <taxon>Eurotiomycetes</taxon>
        <taxon>Eurotiomycetidae</taxon>
        <taxon>Eurotiales</taxon>
        <taxon>Aspergillaceae</taxon>
        <taxon>Penicillium</taxon>
    </lineage>
</organism>
<dbReference type="GO" id="GO:0004197">
    <property type="term" value="F:cysteine-type endopeptidase activity"/>
    <property type="evidence" value="ECO:0007669"/>
    <property type="project" value="InterPro"/>
</dbReference>
<evidence type="ECO:0000259" key="2">
    <source>
        <dbReference type="Pfam" id="PF00656"/>
    </source>
</evidence>
<gene>
    <name evidence="3" type="ORF">ACN38_g7280</name>
</gene>
<feature type="domain" description="Peptidase C14 caspase" evidence="2">
    <location>
        <begin position="73"/>
        <end position="258"/>
    </location>
</feature>
<accession>A0A0M9WER6</accession>
<dbReference type="OrthoDB" id="4760831at2759"/>
<feature type="region of interest" description="Disordered" evidence="1">
    <location>
        <begin position="1"/>
        <end position="33"/>
    </location>
</feature>
<dbReference type="GO" id="GO:0006508">
    <property type="term" value="P:proteolysis"/>
    <property type="evidence" value="ECO:0007669"/>
    <property type="project" value="InterPro"/>
</dbReference>
<dbReference type="Proteomes" id="UP000037696">
    <property type="component" value="Unassembled WGS sequence"/>
</dbReference>
<dbReference type="EMBL" id="LHQQ01000121">
    <property type="protein sequence ID" value="KOS41843.1"/>
    <property type="molecule type" value="Genomic_DNA"/>
</dbReference>